<keyword evidence="1" id="KW-0805">Transcription regulation</keyword>
<reference evidence="8" key="1">
    <citation type="submission" date="2023-01" db="EMBL/GenBank/DDBJ databases">
        <title>Genome assembly of the deep-sea coral Lophelia pertusa.</title>
        <authorList>
            <person name="Herrera S."/>
            <person name="Cordes E."/>
        </authorList>
    </citation>
    <scope>NUCLEOTIDE SEQUENCE</scope>
    <source>
        <strain evidence="8">USNM1676648</strain>
        <tissue evidence="8">Polyp</tissue>
    </source>
</reference>
<comment type="caution">
    <text evidence="8">The sequence shown here is derived from an EMBL/GenBank/DDBJ whole genome shotgun (WGS) entry which is preliminary data.</text>
</comment>
<feature type="compositionally biased region" description="Basic residues" evidence="6">
    <location>
        <begin position="395"/>
        <end position="408"/>
    </location>
</feature>
<dbReference type="PANTHER" id="PTHR46078:SF2">
    <property type="entry name" value="FORK-HEAD DOMAIN-CONTAINING PROTEIN"/>
    <property type="match status" value="1"/>
</dbReference>
<dbReference type="InterPro" id="IPR001766">
    <property type="entry name" value="Fork_head_dom"/>
</dbReference>
<evidence type="ECO:0000256" key="6">
    <source>
        <dbReference type="SAM" id="MobiDB-lite"/>
    </source>
</evidence>
<dbReference type="InterPro" id="IPR030456">
    <property type="entry name" value="TF_fork_head_CS_2"/>
</dbReference>
<evidence type="ECO:0000313" key="9">
    <source>
        <dbReference type="Proteomes" id="UP001163046"/>
    </source>
</evidence>
<dbReference type="Gene3D" id="1.10.10.10">
    <property type="entry name" value="Winged helix-like DNA-binding domain superfamily/Winged helix DNA-binding domain"/>
    <property type="match status" value="1"/>
</dbReference>
<feature type="region of interest" description="Disordered" evidence="6">
    <location>
        <begin position="354"/>
        <end position="435"/>
    </location>
</feature>
<dbReference type="GO" id="GO:0000981">
    <property type="term" value="F:DNA-binding transcription factor activity, RNA polymerase II-specific"/>
    <property type="evidence" value="ECO:0007669"/>
    <property type="project" value="TreeGrafter"/>
</dbReference>
<dbReference type="InterPro" id="IPR036390">
    <property type="entry name" value="WH_DNA-bd_sf"/>
</dbReference>
<dbReference type="AlphaFoldDB" id="A0A9W9YV65"/>
<dbReference type="InterPro" id="IPR036388">
    <property type="entry name" value="WH-like_DNA-bd_sf"/>
</dbReference>
<evidence type="ECO:0000256" key="2">
    <source>
        <dbReference type="ARBA" id="ARBA00023125"/>
    </source>
</evidence>
<name>A0A9W9YV65_9CNID</name>
<evidence type="ECO:0000313" key="8">
    <source>
        <dbReference type="EMBL" id="KAJ7369951.1"/>
    </source>
</evidence>
<protein>
    <submittedName>
        <fullName evidence="8">Forkhead box protein M1</fullName>
    </submittedName>
</protein>
<evidence type="ECO:0000256" key="3">
    <source>
        <dbReference type="ARBA" id="ARBA00023163"/>
    </source>
</evidence>
<dbReference type="SUPFAM" id="SSF46785">
    <property type="entry name" value="Winged helix' DNA-binding domain"/>
    <property type="match status" value="1"/>
</dbReference>
<sequence length="572" mass="62886">MRRHAGKTSSVHADEADFQASDWLKANGRRNFKLFNIHDQVYGARNPSTSLDDSLTNIQWLCKLESNPLLETRQTNNAATAEPTTMNPYPKPPFSYATLILLAINSTLEKRMTLQDIYKWIEDNFPYYKNCKKAWKNSIRHNLSLHSFFLKAQRPSSLPGKGSYWSISPEGKENIMKEVLKHQQPLMNQNLTTDHSNTKGLRPILPKPADNLLMTSPFLNKGSVQILTDGSVAGLPGSIPVVILPTQMYMNMANKIVAQAAIGNMAGVGVSPTFVPMATEASSVENAEVALQVQRSGELGQESDSSLLGKMVTEEEIGSGCSVSLAQVVQEIGKNNTLNVTVEQALCNLENRENETISAEDSTTSTSTSNRKTCINPSLNDVKRENNEMLAPQTKRTRTDKRKTKPGNRIKTSTASLQKKQTLPQPKRSPLRPRPQPTLAAINSQVNEFTSPGCIFHRNNDLTCLSPVKPMITPTKDCGNQSFLTSLLVSPLGCGSGQLGFTPLNFGSDSGFFTPLKEGEIDYGFLFSPERFGSSTPQSCRKSLGLGLVCKAEGKKADYQNNIGYDADFTKL</sequence>
<keyword evidence="3" id="KW-0804">Transcription</keyword>
<proteinExistence type="predicted"/>
<dbReference type="Proteomes" id="UP001163046">
    <property type="component" value="Unassembled WGS sequence"/>
</dbReference>
<keyword evidence="4 5" id="KW-0539">Nucleus</keyword>
<dbReference type="PROSITE" id="PS00657">
    <property type="entry name" value="FORK_HEAD_1"/>
    <property type="match status" value="1"/>
</dbReference>
<accession>A0A9W9YV65</accession>
<evidence type="ECO:0000259" key="7">
    <source>
        <dbReference type="PROSITE" id="PS50039"/>
    </source>
</evidence>
<dbReference type="PROSITE" id="PS50039">
    <property type="entry name" value="FORK_HEAD_3"/>
    <property type="match status" value="1"/>
</dbReference>
<comment type="subcellular location">
    <subcellularLocation>
        <location evidence="5">Nucleus</location>
    </subcellularLocation>
</comment>
<feature type="domain" description="Fork-head" evidence="7">
    <location>
        <begin position="91"/>
        <end position="178"/>
    </location>
</feature>
<keyword evidence="9" id="KW-1185">Reference proteome</keyword>
<dbReference type="CDD" id="cd00059">
    <property type="entry name" value="FH_FOX"/>
    <property type="match status" value="1"/>
</dbReference>
<keyword evidence="2 5" id="KW-0238">DNA-binding</keyword>
<dbReference type="FunFam" id="1.10.10.10:FF:000135">
    <property type="entry name" value="forkhead box protein G1"/>
    <property type="match status" value="1"/>
</dbReference>
<dbReference type="GO" id="GO:0000978">
    <property type="term" value="F:RNA polymerase II cis-regulatory region sequence-specific DNA binding"/>
    <property type="evidence" value="ECO:0007669"/>
    <property type="project" value="TreeGrafter"/>
</dbReference>
<dbReference type="PRINTS" id="PR00053">
    <property type="entry name" value="FORKHEAD"/>
</dbReference>
<dbReference type="OrthoDB" id="5954824at2759"/>
<organism evidence="8 9">
    <name type="scientific">Desmophyllum pertusum</name>
    <dbReference type="NCBI Taxonomy" id="174260"/>
    <lineage>
        <taxon>Eukaryota</taxon>
        <taxon>Metazoa</taxon>
        <taxon>Cnidaria</taxon>
        <taxon>Anthozoa</taxon>
        <taxon>Hexacorallia</taxon>
        <taxon>Scleractinia</taxon>
        <taxon>Caryophylliina</taxon>
        <taxon>Caryophylliidae</taxon>
        <taxon>Desmophyllum</taxon>
    </lineage>
</organism>
<evidence type="ECO:0000256" key="1">
    <source>
        <dbReference type="ARBA" id="ARBA00023015"/>
    </source>
</evidence>
<feature type="DNA-binding region" description="Fork-head" evidence="5">
    <location>
        <begin position="91"/>
        <end position="178"/>
    </location>
</feature>
<dbReference type="GO" id="GO:0005634">
    <property type="term" value="C:nucleus"/>
    <property type="evidence" value="ECO:0007669"/>
    <property type="project" value="UniProtKB-SubCell"/>
</dbReference>
<evidence type="ECO:0000256" key="5">
    <source>
        <dbReference type="PROSITE-ProRule" id="PRU00089"/>
    </source>
</evidence>
<gene>
    <name evidence="8" type="primary">FOXM1</name>
    <name evidence="8" type="ORF">OS493_035122</name>
</gene>
<evidence type="ECO:0000256" key="4">
    <source>
        <dbReference type="ARBA" id="ARBA00023242"/>
    </source>
</evidence>
<dbReference type="EMBL" id="MU826877">
    <property type="protein sequence ID" value="KAJ7369951.1"/>
    <property type="molecule type" value="Genomic_DNA"/>
</dbReference>
<dbReference type="PROSITE" id="PS00658">
    <property type="entry name" value="FORK_HEAD_2"/>
    <property type="match status" value="1"/>
</dbReference>
<dbReference type="InterPro" id="IPR018122">
    <property type="entry name" value="TF_fork_head_CS_1"/>
</dbReference>
<feature type="compositionally biased region" description="Polar residues" evidence="6">
    <location>
        <begin position="410"/>
        <end position="424"/>
    </location>
</feature>
<dbReference type="PANTHER" id="PTHR46078">
    <property type="entry name" value="FORKHEAD BOX PROTEIN J2 FAMILY MEMBER"/>
    <property type="match status" value="1"/>
</dbReference>
<dbReference type="SMART" id="SM00339">
    <property type="entry name" value="FH"/>
    <property type="match status" value="1"/>
</dbReference>
<dbReference type="InterPro" id="IPR045912">
    <property type="entry name" value="FOXJ2/3-like"/>
</dbReference>
<feature type="compositionally biased region" description="Polar residues" evidence="6">
    <location>
        <begin position="370"/>
        <end position="379"/>
    </location>
</feature>
<dbReference type="Pfam" id="PF00250">
    <property type="entry name" value="Forkhead"/>
    <property type="match status" value="1"/>
</dbReference>